<reference evidence="1 2" key="1">
    <citation type="journal article" date="2021" name="bioRxiv">
        <title>Unique metabolic strategies in Hadean analogues reveal hints for primordial physiology.</title>
        <authorList>
            <person name="Nobu M.K."/>
            <person name="Nakai R."/>
            <person name="Tamazawa S."/>
            <person name="Mori H."/>
            <person name="Toyoda A."/>
            <person name="Ijiri A."/>
            <person name="Suzuki S."/>
            <person name="Kurokawa K."/>
            <person name="Kamagata Y."/>
            <person name="Tamaki H."/>
        </authorList>
    </citation>
    <scope>NUCLEOTIDE SEQUENCE [LARGE SCALE GENOMIC DNA]</scope>
    <source>
        <strain evidence="1">BS525</strain>
    </source>
</reference>
<gene>
    <name evidence="1" type="ORF">DDT42_01690</name>
</gene>
<dbReference type="Proteomes" id="UP000811545">
    <property type="component" value="Unassembled WGS sequence"/>
</dbReference>
<comment type="caution">
    <text evidence="1">The sequence shown here is derived from an EMBL/GenBank/DDBJ whole genome shotgun (WGS) entry which is preliminary data.</text>
</comment>
<protein>
    <submittedName>
        <fullName evidence="1">Uncharacterized protein</fullName>
    </submittedName>
</protein>
<proteinExistence type="predicted"/>
<dbReference type="EMBL" id="QLTW01000181">
    <property type="protein sequence ID" value="MBT9145813.1"/>
    <property type="molecule type" value="Genomic_DNA"/>
</dbReference>
<name>A0A9E2F7P4_PSYF1</name>
<organism evidence="1 2">
    <name type="scientific">Psychracetigena formicireducens</name>
    <dbReference type="NCBI Taxonomy" id="2986056"/>
    <lineage>
        <taxon>Bacteria</taxon>
        <taxon>Bacillati</taxon>
        <taxon>Candidatus Lithacetigenota</taxon>
        <taxon>Candidatus Psychracetigena</taxon>
    </lineage>
</organism>
<evidence type="ECO:0000313" key="1">
    <source>
        <dbReference type="EMBL" id="MBT9145813.1"/>
    </source>
</evidence>
<evidence type="ECO:0000313" key="2">
    <source>
        <dbReference type="Proteomes" id="UP000811545"/>
    </source>
</evidence>
<accession>A0A9E2F7P4</accession>
<sequence>MVEYNIADFDAYSEPYESFRSFWVKANKANKILLFFTDGHKQGIIRTGWHIKPDGEKEYITSINERRKRFNMYFSKYILPWFEDYIKPYEVMKKQFYLRGMMLYWGAVVVK</sequence>
<dbReference type="AlphaFoldDB" id="A0A9E2F7P4"/>